<evidence type="ECO:0000313" key="3">
    <source>
        <dbReference type="EMBL" id="RDX56458.1"/>
    </source>
</evidence>
<dbReference type="SUPFAM" id="SSF50978">
    <property type="entry name" value="WD40 repeat-like"/>
    <property type="match status" value="1"/>
</dbReference>
<evidence type="ECO:0000313" key="4">
    <source>
        <dbReference type="Proteomes" id="UP000256964"/>
    </source>
</evidence>
<evidence type="ECO:0000256" key="2">
    <source>
        <dbReference type="SAM" id="MobiDB-lite"/>
    </source>
</evidence>
<gene>
    <name evidence="3" type="ORF">OH76DRAFT_1425899</name>
</gene>
<dbReference type="InterPro" id="IPR036322">
    <property type="entry name" value="WD40_repeat_dom_sf"/>
</dbReference>
<dbReference type="EMBL" id="KZ857380">
    <property type="protein sequence ID" value="RDX56458.1"/>
    <property type="molecule type" value="Genomic_DNA"/>
</dbReference>
<dbReference type="InterPro" id="IPR001680">
    <property type="entry name" value="WD40_rpt"/>
</dbReference>
<feature type="compositionally biased region" description="Pro residues" evidence="2">
    <location>
        <begin position="692"/>
        <end position="705"/>
    </location>
</feature>
<dbReference type="OrthoDB" id="1602884at2759"/>
<feature type="compositionally biased region" description="Basic and acidic residues" evidence="2">
    <location>
        <begin position="634"/>
        <end position="646"/>
    </location>
</feature>
<dbReference type="GO" id="GO:0007020">
    <property type="term" value="P:microtubule nucleation"/>
    <property type="evidence" value="ECO:0007669"/>
    <property type="project" value="TreeGrafter"/>
</dbReference>
<dbReference type="PANTHER" id="PTHR44414:SF1">
    <property type="entry name" value="PROTEIN NEDD1"/>
    <property type="match status" value="1"/>
</dbReference>
<sequence length="783" mass="81850">MAAILTPTNLVVLETSTLKHPPATADPTCPVPPLPSGLAWSAERSSIYLASTSGIMQYDLTTGSLQDTPITEQGSDPAISLLIKDRGSSVVYARGQKVLLASTQTGKLAHTFDTHRAPVTSLSLSTDSTLLASTSAHAIHVHNLTLASHTVLRGIPAGSGSITTCAFHPHSRTRLLAGLGPQLLVYDTTRPSGPAKVIPLDKDQKAVGSIVAITCSPFSKTLVAVACSGGAVCLVDLEKEKGLFRMIQMPAPLTCLSFSAEGAALYAGTENGKLLVLDLRALDKPPKSVTVSENGDQVIAISVQKKLKPGEAQATKGTAAAASKPLVQRDTNKTAPATRRPPLASATEARKANDDKPAMKAKGAVTSTTPRRAGTRTASTGQSNGSPAGRVVSGARRAGVAAVKSPVATRSEAQKKAFSPPKAPVTAADDQDLGDLSVQVENLLALPTAKEPAASADEPPVSAVSRSPSVLSRASSRAHAVENTKARTHSRTNSAASRVSVAESLSAALPRTRPASSASAVGRASKTSTTTVSGSSSRVASPQRRRVSGSSVISRLSRTPSPDLPDMEDDGGPVTPIPGYKVVSKGKECAAAGLGTPEVDAWVRAGEGNGKAKAGRRVGFASGADSDSDADADDAGRAHDDDSESEHAGLLHANMNSKRLPRDDLAMQVSPRRSYAGPSPARARASSSWAPVPSPLRNPAAPPSPQARAAQDMLQALLRDALHDFRQETKQEIVGLHLDLIRMGGSWRRDMREAMGEFAEEMRGLREENRVLREENERLRRGY</sequence>
<feature type="compositionally biased region" description="Low complexity" evidence="2">
    <location>
        <begin position="548"/>
        <end position="558"/>
    </location>
</feature>
<feature type="compositionally biased region" description="Low complexity" evidence="2">
    <location>
        <begin position="671"/>
        <end position="691"/>
    </location>
</feature>
<accession>A0A371DVF8</accession>
<dbReference type="Pfam" id="PF00400">
    <property type="entry name" value="WD40"/>
    <property type="match status" value="1"/>
</dbReference>
<dbReference type="InterPro" id="IPR052818">
    <property type="entry name" value="NEDD1_Spindle_Assembly"/>
</dbReference>
<dbReference type="GO" id="GO:0000922">
    <property type="term" value="C:spindle pole"/>
    <property type="evidence" value="ECO:0007669"/>
    <property type="project" value="TreeGrafter"/>
</dbReference>
<reference evidence="3 4" key="1">
    <citation type="journal article" date="2018" name="Biotechnol. Biofuels">
        <title>Integrative visual omics of the white-rot fungus Polyporus brumalis exposes the biotechnological potential of its oxidative enzymes for delignifying raw plant biomass.</title>
        <authorList>
            <person name="Miyauchi S."/>
            <person name="Rancon A."/>
            <person name="Drula E."/>
            <person name="Hage H."/>
            <person name="Chaduli D."/>
            <person name="Favel A."/>
            <person name="Grisel S."/>
            <person name="Henrissat B."/>
            <person name="Herpoel-Gimbert I."/>
            <person name="Ruiz-Duenas F.J."/>
            <person name="Chevret D."/>
            <person name="Hainaut M."/>
            <person name="Lin J."/>
            <person name="Wang M."/>
            <person name="Pangilinan J."/>
            <person name="Lipzen A."/>
            <person name="Lesage-Meessen L."/>
            <person name="Navarro D."/>
            <person name="Riley R."/>
            <person name="Grigoriev I.V."/>
            <person name="Zhou S."/>
            <person name="Raouche S."/>
            <person name="Rosso M.N."/>
        </authorList>
    </citation>
    <scope>NUCLEOTIDE SEQUENCE [LARGE SCALE GENOMIC DNA]</scope>
    <source>
        <strain evidence="3 4">BRFM 1820</strain>
    </source>
</reference>
<feature type="compositionally biased region" description="Polar residues" evidence="2">
    <location>
        <begin position="365"/>
        <end position="386"/>
    </location>
</feature>
<evidence type="ECO:0000256" key="1">
    <source>
        <dbReference type="SAM" id="Coils"/>
    </source>
</evidence>
<dbReference type="SMART" id="SM00320">
    <property type="entry name" value="WD40"/>
    <property type="match status" value="4"/>
</dbReference>
<dbReference type="Gene3D" id="2.130.10.10">
    <property type="entry name" value="YVTN repeat-like/Quinoprotein amine dehydrogenase"/>
    <property type="match status" value="2"/>
</dbReference>
<feature type="region of interest" description="Disordered" evidence="2">
    <location>
        <begin position="450"/>
        <end position="577"/>
    </location>
</feature>
<proteinExistence type="predicted"/>
<keyword evidence="1" id="KW-0175">Coiled coil</keyword>
<dbReference type="AlphaFoldDB" id="A0A371DVF8"/>
<feature type="compositionally biased region" description="Low complexity" evidence="2">
    <location>
        <begin position="459"/>
        <end position="478"/>
    </location>
</feature>
<dbReference type="Proteomes" id="UP000256964">
    <property type="component" value="Unassembled WGS sequence"/>
</dbReference>
<dbReference type="InterPro" id="IPR015943">
    <property type="entry name" value="WD40/YVTN_repeat-like_dom_sf"/>
</dbReference>
<feature type="compositionally biased region" description="Low complexity" evidence="2">
    <location>
        <begin position="312"/>
        <end position="322"/>
    </location>
</feature>
<dbReference type="GO" id="GO:0005737">
    <property type="term" value="C:cytoplasm"/>
    <property type="evidence" value="ECO:0007669"/>
    <property type="project" value="TreeGrafter"/>
</dbReference>
<dbReference type="GO" id="GO:0036064">
    <property type="term" value="C:ciliary basal body"/>
    <property type="evidence" value="ECO:0007669"/>
    <property type="project" value="TreeGrafter"/>
</dbReference>
<organism evidence="3 4">
    <name type="scientific">Lentinus brumalis</name>
    <dbReference type="NCBI Taxonomy" id="2498619"/>
    <lineage>
        <taxon>Eukaryota</taxon>
        <taxon>Fungi</taxon>
        <taxon>Dikarya</taxon>
        <taxon>Basidiomycota</taxon>
        <taxon>Agaricomycotina</taxon>
        <taxon>Agaricomycetes</taxon>
        <taxon>Polyporales</taxon>
        <taxon>Polyporaceae</taxon>
        <taxon>Lentinus</taxon>
    </lineage>
</organism>
<feature type="region of interest" description="Disordered" evidence="2">
    <location>
        <begin position="671"/>
        <end position="709"/>
    </location>
</feature>
<feature type="region of interest" description="Disordered" evidence="2">
    <location>
        <begin position="609"/>
        <end position="646"/>
    </location>
</feature>
<feature type="coiled-coil region" evidence="1">
    <location>
        <begin position="748"/>
        <end position="782"/>
    </location>
</feature>
<dbReference type="GO" id="GO:0000278">
    <property type="term" value="P:mitotic cell cycle"/>
    <property type="evidence" value="ECO:0007669"/>
    <property type="project" value="TreeGrafter"/>
</dbReference>
<feature type="compositionally biased region" description="Basic and acidic residues" evidence="2">
    <location>
        <begin position="348"/>
        <end position="358"/>
    </location>
</feature>
<dbReference type="GO" id="GO:0043015">
    <property type="term" value="F:gamma-tubulin binding"/>
    <property type="evidence" value="ECO:0007669"/>
    <property type="project" value="TreeGrafter"/>
</dbReference>
<feature type="compositionally biased region" description="Low complexity" evidence="2">
    <location>
        <begin position="525"/>
        <end position="537"/>
    </location>
</feature>
<feature type="compositionally biased region" description="Low complexity" evidence="2">
    <location>
        <begin position="388"/>
        <end position="403"/>
    </location>
</feature>
<name>A0A371DVF8_9APHY</name>
<protein>
    <submittedName>
        <fullName evidence="3">WD40 repeat-like protein</fullName>
    </submittedName>
</protein>
<keyword evidence="4" id="KW-1185">Reference proteome</keyword>
<dbReference type="GO" id="GO:0005814">
    <property type="term" value="C:centriole"/>
    <property type="evidence" value="ECO:0007669"/>
    <property type="project" value="TreeGrafter"/>
</dbReference>
<feature type="region of interest" description="Disordered" evidence="2">
    <location>
        <begin position="310"/>
        <end position="431"/>
    </location>
</feature>
<dbReference type="PANTHER" id="PTHR44414">
    <property type="entry name" value="PROTEIN NEDD1"/>
    <property type="match status" value="1"/>
</dbReference>
<dbReference type="STRING" id="139420.A0A371DVF8"/>